<dbReference type="InterPro" id="IPR000639">
    <property type="entry name" value="Epox_hydrolase-like"/>
</dbReference>
<dbReference type="PANTHER" id="PTHR46438:SF11">
    <property type="entry name" value="LIPASE-RELATED"/>
    <property type="match status" value="1"/>
</dbReference>
<dbReference type="PRINTS" id="PR00412">
    <property type="entry name" value="EPOXHYDRLASE"/>
</dbReference>
<evidence type="ECO:0000259" key="2">
    <source>
        <dbReference type="Pfam" id="PF00561"/>
    </source>
</evidence>
<dbReference type="SUPFAM" id="SSF53474">
    <property type="entry name" value="alpha/beta-Hydrolases"/>
    <property type="match status" value="1"/>
</dbReference>
<dbReference type="KEGG" id="oai:OLEAN_C21660"/>
<dbReference type="HOGENOM" id="CLU_020336_13_2_6"/>
<dbReference type="OrthoDB" id="9780744at2"/>
<feature type="signal peptide" evidence="1">
    <location>
        <begin position="1"/>
        <end position="25"/>
    </location>
</feature>
<feature type="chain" id="PRO_5004383302" evidence="1">
    <location>
        <begin position="26"/>
        <end position="321"/>
    </location>
</feature>
<dbReference type="InterPro" id="IPR000073">
    <property type="entry name" value="AB_hydrolase_1"/>
</dbReference>
<dbReference type="STRING" id="698738.OLEAN_C21660"/>
<dbReference type="EMBL" id="FO203512">
    <property type="protein sequence ID" value="CCK76342.1"/>
    <property type="molecule type" value="Genomic_DNA"/>
</dbReference>
<dbReference type="PRINTS" id="PR00111">
    <property type="entry name" value="ABHYDROLASE"/>
</dbReference>
<dbReference type="Proteomes" id="UP000032749">
    <property type="component" value="Chromosome"/>
</dbReference>
<keyword evidence="3" id="KW-0378">Hydrolase</keyword>
<gene>
    <name evidence="3" type="ORF">OLEAN_C21660</name>
</gene>
<dbReference type="Pfam" id="PF00561">
    <property type="entry name" value="Abhydrolase_1"/>
    <property type="match status" value="1"/>
</dbReference>
<evidence type="ECO:0000256" key="1">
    <source>
        <dbReference type="SAM" id="SignalP"/>
    </source>
</evidence>
<evidence type="ECO:0000313" key="4">
    <source>
        <dbReference type="Proteomes" id="UP000032749"/>
    </source>
</evidence>
<name>R4YN30_OLEAN</name>
<feature type="domain" description="AB hydrolase-1" evidence="2">
    <location>
        <begin position="59"/>
        <end position="294"/>
    </location>
</feature>
<protein>
    <submittedName>
        <fullName evidence="3">Predicted hydrolase</fullName>
    </submittedName>
</protein>
<sequence>MKWLKFVLIPALLALNGCASMGMSAYPLAQLTEKYTDDTSKFLAVDDLIIHYRDEGTGPTLVLLHGVASSLHTWDDWVDRLVPYYRIIRIDLPGHGLTGSDPSTESYEIPYMIDKLEKFLNKLSIDDIYLAGNSLGGYVAWNYALHRPDRVKKMVLLDAAGFPQDMPFIMSFAALPVIGEMAGFMMPKFIVNMNVNAAFGDDDKVTDALQQRYFDLTMRQGNREALVSVFRTMKEQTKNPHLGDRVKEVKTPTLLMWGDQDEWVPLEVMKQFEQALPNSQSIVYEGVGHMPMEELPIQTSRDAHGFFTLGKTLSSPLVLAP</sequence>
<keyword evidence="1" id="KW-0732">Signal</keyword>
<dbReference type="GO" id="GO:0016787">
    <property type="term" value="F:hydrolase activity"/>
    <property type="evidence" value="ECO:0007669"/>
    <property type="project" value="UniProtKB-KW"/>
</dbReference>
<reference evidence="3 4" key="1">
    <citation type="journal article" date="2013" name="Nat. Commun.">
        <title>Genome sequence and functional genomic analysis of the oil-degrading bacterium Oleispira antarctica.</title>
        <authorList>
            <person name="Kube M."/>
            <person name="Chernikova T.N."/>
            <person name="Al-Ramahi Y."/>
            <person name="Beloqui A."/>
            <person name="Lopez-Cortez N."/>
            <person name="Guazzaroni M.E."/>
            <person name="Heipieper H.J."/>
            <person name="Klages S."/>
            <person name="Kotsyurbenko O.R."/>
            <person name="Langer I."/>
            <person name="Nechitaylo T.Y."/>
            <person name="Lunsdorf H."/>
            <person name="Fernandez M."/>
            <person name="Juarez S."/>
            <person name="Ciordia S."/>
            <person name="Singer A."/>
            <person name="Kagan O."/>
            <person name="Egorova O."/>
            <person name="Petit P.A."/>
            <person name="Stogios P."/>
            <person name="Kim Y."/>
            <person name="Tchigvintsev A."/>
            <person name="Flick R."/>
            <person name="Denaro R."/>
            <person name="Genovese M."/>
            <person name="Albar J.P."/>
            <person name="Reva O.N."/>
            <person name="Martinez-Gomariz M."/>
            <person name="Tran H."/>
            <person name="Ferrer M."/>
            <person name="Savchenko A."/>
            <person name="Yakunin A.F."/>
            <person name="Yakimov M.M."/>
            <person name="Golyshina O.V."/>
            <person name="Reinhardt R."/>
            <person name="Golyshin P.N."/>
        </authorList>
    </citation>
    <scope>NUCLEOTIDE SEQUENCE [LARGE SCALE GENOMIC DNA]</scope>
</reference>
<dbReference type="InterPro" id="IPR029058">
    <property type="entry name" value="AB_hydrolase_fold"/>
</dbReference>
<keyword evidence="4" id="KW-1185">Reference proteome</keyword>
<proteinExistence type="predicted"/>
<organism evidence="3 4">
    <name type="scientific">Oleispira antarctica RB-8</name>
    <dbReference type="NCBI Taxonomy" id="698738"/>
    <lineage>
        <taxon>Bacteria</taxon>
        <taxon>Pseudomonadati</taxon>
        <taxon>Pseudomonadota</taxon>
        <taxon>Gammaproteobacteria</taxon>
        <taxon>Oceanospirillales</taxon>
        <taxon>Oceanospirillaceae</taxon>
        <taxon>Oleispira</taxon>
    </lineage>
</organism>
<dbReference type="PANTHER" id="PTHR46438">
    <property type="entry name" value="ALPHA/BETA-HYDROLASES SUPERFAMILY PROTEIN"/>
    <property type="match status" value="1"/>
</dbReference>
<dbReference type="Gene3D" id="3.40.50.1820">
    <property type="entry name" value="alpha/beta hydrolase"/>
    <property type="match status" value="1"/>
</dbReference>
<accession>R4YN30</accession>
<evidence type="ECO:0000313" key="3">
    <source>
        <dbReference type="EMBL" id="CCK76342.1"/>
    </source>
</evidence>
<dbReference type="AlphaFoldDB" id="R4YN30"/>